<dbReference type="Proteomes" id="UP000003155">
    <property type="component" value="Unassembled WGS sequence"/>
</dbReference>
<sequence>MRNMRTFRHKVTINDAGAIVVFGLGSFFCLWNRTNSLMILLGVLLVVVTIRAVDRAIHTEYVLTDDGVLQVKTGRVGRTRRIELKKIKKIGKRPFAFRLGVYALIELEDGSVVSVQPDNMDGFLSALGKRIETKEK</sequence>
<name>F0H468_9BACT</name>
<evidence type="ECO:0000256" key="1">
    <source>
        <dbReference type="SAM" id="Phobius"/>
    </source>
</evidence>
<dbReference type="EMBL" id="AEXO01000013">
    <property type="protein sequence ID" value="EGC87419.1"/>
    <property type="molecule type" value="Genomic_DNA"/>
</dbReference>
<proteinExistence type="predicted"/>
<accession>F0H468</accession>
<protein>
    <submittedName>
        <fullName evidence="2">Uncharacterized protein</fullName>
    </submittedName>
</protein>
<keyword evidence="1" id="KW-0812">Transmembrane</keyword>
<keyword evidence="1" id="KW-0472">Membrane</keyword>
<gene>
    <name evidence="2" type="ORF">HMPREF9303_2181</name>
</gene>
<dbReference type="AlphaFoldDB" id="F0H468"/>
<feature type="transmembrane region" description="Helical" evidence="1">
    <location>
        <begin position="12"/>
        <end position="31"/>
    </location>
</feature>
<reference evidence="2 3" key="1">
    <citation type="submission" date="2011-02" db="EMBL/GenBank/DDBJ databases">
        <authorList>
            <person name="Durkin A.S."/>
            <person name="Madupu R."/>
            <person name="Torralba M."/>
            <person name="Gillis M."/>
            <person name="Methe B."/>
            <person name="Sutton G."/>
            <person name="Nelson K.E."/>
        </authorList>
    </citation>
    <scope>NUCLEOTIDE SEQUENCE [LARGE SCALE GENOMIC DNA]</scope>
    <source>
        <strain evidence="2 3">CRIS 18C-A</strain>
    </source>
</reference>
<organism evidence="2 3">
    <name type="scientific">Prevotella denticola CRIS 18C-A</name>
    <dbReference type="NCBI Taxonomy" id="944557"/>
    <lineage>
        <taxon>Bacteria</taxon>
        <taxon>Pseudomonadati</taxon>
        <taxon>Bacteroidota</taxon>
        <taxon>Bacteroidia</taxon>
        <taxon>Bacteroidales</taxon>
        <taxon>Prevotellaceae</taxon>
        <taxon>Prevotella</taxon>
    </lineage>
</organism>
<keyword evidence="3" id="KW-1185">Reference proteome</keyword>
<evidence type="ECO:0000313" key="2">
    <source>
        <dbReference type="EMBL" id="EGC87419.1"/>
    </source>
</evidence>
<feature type="transmembrane region" description="Helical" evidence="1">
    <location>
        <begin position="37"/>
        <end position="53"/>
    </location>
</feature>
<keyword evidence="1" id="KW-1133">Transmembrane helix</keyword>
<comment type="caution">
    <text evidence="2">The sequence shown here is derived from an EMBL/GenBank/DDBJ whole genome shotgun (WGS) entry which is preliminary data.</text>
</comment>
<evidence type="ECO:0000313" key="3">
    <source>
        <dbReference type="Proteomes" id="UP000003155"/>
    </source>
</evidence>